<reference evidence="6 7" key="1">
    <citation type="submission" date="2016-03" db="EMBL/GenBank/DDBJ databases">
        <title>Acetic acid bacteria sequencing.</title>
        <authorList>
            <person name="Brandt J."/>
            <person name="Jakob F."/>
            <person name="Vogel R.F."/>
        </authorList>
    </citation>
    <scope>NUCLEOTIDE SEQUENCE [LARGE SCALE GENOMIC DNA]</scope>
    <source>
        <strain evidence="6 7">TMW2.1153</strain>
    </source>
</reference>
<dbReference type="RefSeq" id="WP_077814148.1">
    <property type="nucleotide sequence ID" value="NZ_CP014692.1"/>
</dbReference>
<evidence type="ECO:0000313" key="7">
    <source>
        <dbReference type="Proteomes" id="UP000188937"/>
    </source>
</evidence>
<dbReference type="PROSITE" id="PS51350">
    <property type="entry name" value="PTS_HPR_DOM"/>
    <property type="match status" value="1"/>
</dbReference>
<dbReference type="GO" id="GO:0016301">
    <property type="term" value="F:kinase activity"/>
    <property type="evidence" value="ECO:0007669"/>
    <property type="project" value="UniProtKB-KW"/>
</dbReference>
<dbReference type="KEGG" id="aace:A0U92_16835"/>
<organism evidence="6 7">
    <name type="scientific">Acetobacter aceti</name>
    <dbReference type="NCBI Taxonomy" id="435"/>
    <lineage>
        <taxon>Bacteria</taxon>
        <taxon>Pseudomonadati</taxon>
        <taxon>Pseudomonadota</taxon>
        <taxon>Alphaproteobacteria</taxon>
        <taxon>Acetobacterales</taxon>
        <taxon>Acetobacteraceae</taxon>
        <taxon>Acetobacter</taxon>
        <taxon>Acetobacter subgen. Acetobacter</taxon>
    </lineage>
</organism>
<keyword evidence="7" id="KW-1185">Reference proteome</keyword>
<dbReference type="SUPFAM" id="SSF55594">
    <property type="entry name" value="HPr-like"/>
    <property type="match status" value="1"/>
</dbReference>
<keyword evidence="6" id="KW-0418">Kinase</keyword>
<dbReference type="PRINTS" id="PR00107">
    <property type="entry name" value="PHOSPHOCPHPR"/>
</dbReference>
<protein>
    <submittedName>
        <fullName evidence="6">Serine kinase</fullName>
    </submittedName>
</protein>
<feature type="domain" description="HPr" evidence="5">
    <location>
        <begin position="7"/>
        <end position="94"/>
    </location>
</feature>
<dbReference type="GO" id="GO:0005737">
    <property type="term" value="C:cytoplasm"/>
    <property type="evidence" value="ECO:0007669"/>
    <property type="project" value="UniProtKB-SubCell"/>
</dbReference>
<keyword evidence="3" id="KW-0963">Cytoplasm</keyword>
<dbReference type="AlphaFoldDB" id="A0A1U9KK35"/>
<evidence type="ECO:0000259" key="5">
    <source>
        <dbReference type="PROSITE" id="PS51350"/>
    </source>
</evidence>
<dbReference type="InterPro" id="IPR000032">
    <property type="entry name" value="HPr-like"/>
</dbReference>
<dbReference type="PANTHER" id="PTHR33705:SF2">
    <property type="entry name" value="PHOSPHOCARRIER PROTEIN NPR"/>
    <property type="match status" value="1"/>
</dbReference>
<evidence type="ECO:0000256" key="3">
    <source>
        <dbReference type="ARBA" id="ARBA00022490"/>
    </source>
</evidence>
<evidence type="ECO:0000256" key="2">
    <source>
        <dbReference type="ARBA" id="ARBA00010736"/>
    </source>
</evidence>
<keyword evidence="6" id="KW-0808">Transferase</keyword>
<dbReference type="InterPro" id="IPR001020">
    <property type="entry name" value="PTS_HPr_His_P_site"/>
</dbReference>
<dbReference type="NCBIfam" id="TIGR01003">
    <property type="entry name" value="PTS_HPr_family"/>
    <property type="match status" value="1"/>
</dbReference>
<comment type="similarity">
    <text evidence="2">Belongs to the HPr family.</text>
</comment>
<dbReference type="OrthoDB" id="9798965at2"/>
<keyword evidence="4" id="KW-0598">Phosphotransferase system</keyword>
<dbReference type="Pfam" id="PF00381">
    <property type="entry name" value="PTS-HPr"/>
    <property type="match status" value="1"/>
</dbReference>
<evidence type="ECO:0000313" key="6">
    <source>
        <dbReference type="EMBL" id="AQS86145.1"/>
    </source>
</evidence>
<dbReference type="InterPro" id="IPR050399">
    <property type="entry name" value="HPr"/>
</dbReference>
<dbReference type="GO" id="GO:0009401">
    <property type="term" value="P:phosphoenolpyruvate-dependent sugar phosphotransferase system"/>
    <property type="evidence" value="ECO:0007669"/>
    <property type="project" value="UniProtKB-KW"/>
</dbReference>
<accession>A0A1U9KK35</accession>
<dbReference type="Proteomes" id="UP000188937">
    <property type="component" value="Chromosome"/>
</dbReference>
<evidence type="ECO:0000256" key="1">
    <source>
        <dbReference type="ARBA" id="ARBA00004496"/>
    </source>
</evidence>
<proteinExistence type="inferred from homology"/>
<gene>
    <name evidence="6" type="ORF">A0U92_16835</name>
</gene>
<sequence length="102" mass="10256">MEKSEPAITRTVTIVNAKGLHARASAKFVAEAEKWNAEVTVTYGSEVVSACSIMGLMLLGAGVGATITLSAIGVQAAEALEALDTLVGGGFGEDTEATAEAG</sequence>
<name>A0A1U9KK35_ACEAC</name>
<dbReference type="InterPro" id="IPR035895">
    <property type="entry name" value="HPr-like_sf"/>
</dbReference>
<dbReference type="PANTHER" id="PTHR33705">
    <property type="entry name" value="PHOSPHOCARRIER PROTEIN HPR"/>
    <property type="match status" value="1"/>
</dbReference>
<dbReference type="STRING" id="435.A0U92_16835"/>
<dbReference type="PROSITE" id="PS00369">
    <property type="entry name" value="PTS_HPR_HIS"/>
    <property type="match status" value="1"/>
</dbReference>
<dbReference type="CDD" id="cd00367">
    <property type="entry name" value="PTS-HPr_like"/>
    <property type="match status" value="1"/>
</dbReference>
<comment type="subcellular location">
    <subcellularLocation>
        <location evidence="1">Cytoplasm</location>
    </subcellularLocation>
</comment>
<dbReference type="Gene3D" id="3.30.1340.10">
    <property type="entry name" value="HPr-like"/>
    <property type="match status" value="1"/>
</dbReference>
<evidence type="ECO:0000256" key="4">
    <source>
        <dbReference type="ARBA" id="ARBA00022683"/>
    </source>
</evidence>
<dbReference type="EMBL" id="CP014692">
    <property type="protein sequence ID" value="AQS86145.1"/>
    <property type="molecule type" value="Genomic_DNA"/>
</dbReference>